<dbReference type="EMBL" id="NBSK02000008">
    <property type="protein sequence ID" value="KAJ0191501.1"/>
    <property type="molecule type" value="Genomic_DNA"/>
</dbReference>
<evidence type="ECO:0000313" key="2">
    <source>
        <dbReference type="Proteomes" id="UP000235145"/>
    </source>
</evidence>
<proteinExistence type="predicted"/>
<gene>
    <name evidence="1" type="ORF">LSAT_V11C800444950</name>
</gene>
<dbReference type="Proteomes" id="UP000235145">
    <property type="component" value="Unassembled WGS sequence"/>
</dbReference>
<keyword evidence="2" id="KW-1185">Reference proteome</keyword>
<organism evidence="1 2">
    <name type="scientific">Lactuca sativa</name>
    <name type="common">Garden lettuce</name>
    <dbReference type="NCBI Taxonomy" id="4236"/>
    <lineage>
        <taxon>Eukaryota</taxon>
        <taxon>Viridiplantae</taxon>
        <taxon>Streptophyta</taxon>
        <taxon>Embryophyta</taxon>
        <taxon>Tracheophyta</taxon>
        <taxon>Spermatophyta</taxon>
        <taxon>Magnoliopsida</taxon>
        <taxon>eudicotyledons</taxon>
        <taxon>Gunneridae</taxon>
        <taxon>Pentapetalae</taxon>
        <taxon>asterids</taxon>
        <taxon>campanulids</taxon>
        <taxon>Asterales</taxon>
        <taxon>Asteraceae</taxon>
        <taxon>Cichorioideae</taxon>
        <taxon>Cichorieae</taxon>
        <taxon>Lactucinae</taxon>
        <taxon>Lactuca</taxon>
    </lineage>
</organism>
<sequence>MVIDVEGKELKVTIESVHDMLDIPTSGTIFTLMDQWPTDDTSYDKWKQQFKEGAIIRLNAIKKIIICTIEADFNFKFMLTHFVSQHQWEDATCFL</sequence>
<accession>A0A9R1URG3</accession>
<protein>
    <submittedName>
        <fullName evidence="1">Uncharacterized protein</fullName>
    </submittedName>
</protein>
<name>A0A9R1URG3_LACSA</name>
<reference evidence="1 2" key="1">
    <citation type="journal article" date="2017" name="Nat. Commun.">
        <title>Genome assembly with in vitro proximity ligation data and whole-genome triplication in lettuce.</title>
        <authorList>
            <person name="Reyes-Chin-Wo S."/>
            <person name="Wang Z."/>
            <person name="Yang X."/>
            <person name="Kozik A."/>
            <person name="Arikit S."/>
            <person name="Song C."/>
            <person name="Xia L."/>
            <person name="Froenicke L."/>
            <person name="Lavelle D.O."/>
            <person name="Truco M.J."/>
            <person name="Xia R."/>
            <person name="Zhu S."/>
            <person name="Xu C."/>
            <person name="Xu H."/>
            <person name="Xu X."/>
            <person name="Cox K."/>
            <person name="Korf I."/>
            <person name="Meyers B.C."/>
            <person name="Michelmore R.W."/>
        </authorList>
    </citation>
    <scope>NUCLEOTIDE SEQUENCE [LARGE SCALE GENOMIC DNA]</scope>
    <source>
        <strain evidence="2">cv. Salinas</strain>
        <tissue evidence="1">Seedlings</tissue>
    </source>
</reference>
<dbReference type="AlphaFoldDB" id="A0A9R1URG3"/>
<comment type="caution">
    <text evidence="1">The sequence shown here is derived from an EMBL/GenBank/DDBJ whole genome shotgun (WGS) entry which is preliminary data.</text>
</comment>
<evidence type="ECO:0000313" key="1">
    <source>
        <dbReference type="EMBL" id="KAJ0191501.1"/>
    </source>
</evidence>